<keyword evidence="3" id="KW-1185">Reference proteome</keyword>
<evidence type="ECO:0000256" key="1">
    <source>
        <dbReference type="SAM" id="Phobius"/>
    </source>
</evidence>
<feature type="transmembrane region" description="Helical" evidence="1">
    <location>
        <begin position="89"/>
        <end position="108"/>
    </location>
</feature>
<gene>
    <name evidence="2" type="ORF">ACFQL7_16315</name>
</gene>
<dbReference type="AlphaFoldDB" id="A0ABD5YQN4"/>
<reference evidence="2 3" key="1">
    <citation type="journal article" date="2019" name="Int. J. Syst. Evol. Microbiol.">
        <title>The Global Catalogue of Microorganisms (GCM) 10K type strain sequencing project: providing services to taxonomists for standard genome sequencing and annotation.</title>
        <authorList>
            <consortium name="The Broad Institute Genomics Platform"/>
            <consortium name="The Broad Institute Genome Sequencing Center for Infectious Disease"/>
            <person name="Wu L."/>
            <person name="Ma J."/>
        </authorList>
    </citation>
    <scope>NUCLEOTIDE SEQUENCE [LARGE SCALE GENOMIC DNA]</scope>
    <source>
        <strain evidence="2 3">RDMS1</strain>
    </source>
</reference>
<keyword evidence="1" id="KW-0472">Membrane</keyword>
<organism evidence="2 3">
    <name type="scientific">Halocatena marina</name>
    <dbReference type="NCBI Taxonomy" id="2934937"/>
    <lineage>
        <taxon>Archaea</taxon>
        <taxon>Methanobacteriati</taxon>
        <taxon>Methanobacteriota</taxon>
        <taxon>Stenosarchaea group</taxon>
        <taxon>Halobacteria</taxon>
        <taxon>Halobacteriales</taxon>
        <taxon>Natronomonadaceae</taxon>
        <taxon>Halocatena</taxon>
    </lineage>
</organism>
<evidence type="ECO:0000313" key="3">
    <source>
        <dbReference type="Proteomes" id="UP001596417"/>
    </source>
</evidence>
<dbReference type="RefSeq" id="WP_264555747.1">
    <property type="nucleotide sequence ID" value="NZ_CP109979.1"/>
</dbReference>
<dbReference type="GeneID" id="76200927"/>
<dbReference type="EMBL" id="JBHTAX010000001">
    <property type="protein sequence ID" value="MFC7191212.1"/>
    <property type="molecule type" value="Genomic_DNA"/>
</dbReference>
<proteinExistence type="predicted"/>
<feature type="transmembrane region" description="Helical" evidence="1">
    <location>
        <begin position="12"/>
        <end position="30"/>
    </location>
</feature>
<keyword evidence="1" id="KW-1133">Transmembrane helix</keyword>
<evidence type="ECO:0000313" key="2">
    <source>
        <dbReference type="EMBL" id="MFC7191212.1"/>
    </source>
</evidence>
<name>A0ABD5YQN4_9EURY</name>
<comment type="caution">
    <text evidence="2">The sequence shown here is derived from an EMBL/GenBank/DDBJ whole genome shotgun (WGS) entry which is preliminary data.</text>
</comment>
<sequence>MSENSTNLAKTLRGLLGILIVIAITWNLFWELIHPVLMSISPIFTYNPDGRVGRYPDSPALIALFATFLVVLYMYYALQELYYEGIEEFIGMLKVPFIIFVIFPFLILKNSILPKLGIDRWQHEEYK</sequence>
<feature type="transmembrane region" description="Helical" evidence="1">
    <location>
        <begin position="60"/>
        <end position="77"/>
    </location>
</feature>
<keyword evidence="1" id="KW-0812">Transmembrane</keyword>
<accession>A0ABD5YQN4</accession>
<protein>
    <submittedName>
        <fullName evidence="2">Uncharacterized protein</fullName>
    </submittedName>
</protein>
<dbReference type="Proteomes" id="UP001596417">
    <property type="component" value="Unassembled WGS sequence"/>
</dbReference>